<evidence type="ECO:0000313" key="9">
    <source>
        <dbReference type="EMBL" id="GFN90462.1"/>
    </source>
</evidence>
<keyword evidence="7" id="KW-0067">ATP-binding</keyword>
<organism evidence="9 10">
    <name type="scientific">Plakobranchus ocellatus</name>
    <dbReference type="NCBI Taxonomy" id="259542"/>
    <lineage>
        <taxon>Eukaryota</taxon>
        <taxon>Metazoa</taxon>
        <taxon>Spiralia</taxon>
        <taxon>Lophotrochozoa</taxon>
        <taxon>Mollusca</taxon>
        <taxon>Gastropoda</taxon>
        <taxon>Heterobranchia</taxon>
        <taxon>Euthyneura</taxon>
        <taxon>Panpulmonata</taxon>
        <taxon>Sacoglossa</taxon>
        <taxon>Placobranchoidea</taxon>
        <taxon>Plakobranchidae</taxon>
        <taxon>Plakobranchus</taxon>
    </lineage>
</organism>
<dbReference type="InterPro" id="IPR036043">
    <property type="entry name" value="Phosphoglycerate_kinase_sf"/>
</dbReference>
<evidence type="ECO:0000256" key="6">
    <source>
        <dbReference type="ARBA" id="ARBA00022777"/>
    </source>
</evidence>
<dbReference type="SUPFAM" id="SSF53748">
    <property type="entry name" value="Phosphoglycerate kinase"/>
    <property type="match status" value="1"/>
</dbReference>
<dbReference type="InterPro" id="IPR001576">
    <property type="entry name" value="Phosphoglycerate_kinase"/>
</dbReference>
<dbReference type="AlphaFoldDB" id="A0AAV3Z769"/>
<evidence type="ECO:0000256" key="2">
    <source>
        <dbReference type="ARBA" id="ARBA00008982"/>
    </source>
</evidence>
<accession>A0AAV3Z769</accession>
<dbReference type="EC" id="2.7.2.3" evidence="3"/>
<sequence>MLSDQVIFVPRTVGKDVMTTINQVHPGSVLMLENVRFSAEEEHGFLHLQDGRPKQVLAHNKSAGFFQAVLTLDQRKIFHEPIVAGT</sequence>
<evidence type="ECO:0000256" key="5">
    <source>
        <dbReference type="ARBA" id="ARBA00022741"/>
    </source>
</evidence>
<keyword evidence="4" id="KW-0808">Transferase</keyword>
<evidence type="ECO:0000256" key="1">
    <source>
        <dbReference type="ARBA" id="ARBA00001946"/>
    </source>
</evidence>
<evidence type="ECO:0000256" key="4">
    <source>
        <dbReference type="ARBA" id="ARBA00022679"/>
    </source>
</evidence>
<comment type="similarity">
    <text evidence="2">Belongs to the phosphoglycerate kinase family.</text>
</comment>
<proteinExistence type="inferred from homology"/>
<name>A0AAV3Z769_9GAST</name>
<comment type="cofactor">
    <cofactor evidence="1">
        <name>Mg(2+)</name>
        <dbReference type="ChEBI" id="CHEBI:18420"/>
    </cofactor>
</comment>
<dbReference type="GO" id="GO:0006096">
    <property type="term" value="P:glycolytic process"/>
    <property type="evidence" value="ECO:0007669"/>
    <property type="project" value="InterPro"/>
</dbReference>
<dbReference type="InterPro" id="IPR015824">
    <property type="entry name" value="Phosphoglycerate_kinase_N"/>
</dbReference>
<gene>
    <name evidence="9" type="ORF">PoB_001696800</name>
</gene>
<dbReference type="Gene3D" id="3.40.50.1260">
    <property type="entry name" value="Phosphoglycerate kinase, N-terminal domain"/>
    <property type="match status" value="1"/>
</dbReference>
<keyword evidence="8" id="KW-0460">Magnesium</keyword>
<dbReference type="GO" id="GO:0005524">
    <property type="term" value="F:ATP binding"/>
    <property type="evidence" value="ECO:0007669"/>
    <property type="project" value="UniProtKB-KW"/>
</dbReference>
<keyword evidence="5" id="KW-0547">Nucleotide-binding</keyword>
<evidence type="ECO:0000256" key="7">
    <source>
        <dbReference type="ARBA" id="ARBA00022840"/>
    </source>
</evidence>
<dbReference type="EMBL" id="BLXT01002039">
    <property type="protein sequence ID" value="GFN90462.1"/>
    <property type="molecule type" value="Genomic_DNA"/>
</dbReference>
<dbReference type="Proteomes" id="UP000735302">
    <property type="component" value="Unassembled WGS sequence"/>
</dbReference>
<dbReference type="Pfam" id="PF00162">
    <property type="entry name" value="PGK"/>
    <property type="match status" value="1"/>
</dbReference>
<keyword evidence="10" id="KW-1185">Reference proteome</keyword>
<keyword evidence="6 9" id="KW-0418">Kinase</keyword>
<comment type="caution">
    <text evidence="9">The sequence shown here is derived from an EMBL/GenBank/DDBJ whole genome shotgun (WGS) entry which is preliminary data.</text>
</comment>
<reference evidence="9 10" key="1">
    <citation type="journal article" date="2021" name="Elife">
        <title>Chloroplast acquisition without the gene transfer in kleptoplastic sea slugs, Plakobranchus ocellatus.</title>
        <authorList>
            <person name="Maeda T."/>
            <person name="Takahashi S."/>
            <person name="Yoshida T."/>
            <person name="Shimamura S."/>
            <person name="Takaki Y."/>
            <person name="Nagai Y."/>
            <person name="Toyoda A."/>
            <person name="Suzuki Y."/>
            <person name="Arimoto A."/>
            <person name="Ishii H."/>
            <person name="Satoh N."/>
            <person name="Nishiyama T."/>
            <person name="Hasebe M."/>
            <person name="Maruyama T."/>
            <person name="Minagawa J."/>
            <person name="Obokata J."/>
            <person name="Shigenobu S."/>
        </authorList>
    </citation>
    <scope>NUCLEOTIDE SEQUENCE [LARGE SCALE GENOMIC DNA]</scope>
</reference>
<evidence type="ECO:0000256" key="3">
    <source>
        <dbReference type="ARBA" id="ARBA00013061"/>
    </source>
</evidence>
<evidence type="ECO:0000313" key="10">
    <source>
        <dbReference type="Proteomes" id="UP000735302"/>
    </source>
</evidence>
<dbReference type="GO" id="GO:0004618">
    <property type="term" value="F:phosphoglycerate kinase activity"/>
    <property type="evidence" value="ECO:0007669"/>
    <property type="project" value="UniProtKB-EC"/>
</dbReference>
<protein>
    <recommendedName>
        <fullName evidence="3">phosphoglycerate kinase</fullName>
        <ecNumber evidence="3">2.7.2.3</ecNumber>
    </recommendedName>
</protein>
<evidence type="ECO:0000256" key="8">
    <source>
        <dbReference type="ARBA" id="ARBA00022842"/>
    </source>
</evidence>